<feature type="region of interest" description="Disordered" evidence="1">
    <location>
        <begin position="119"/>
        <end position="177"/>
    </location>
</feature>
<dbReference type="Proteomes" id="UP000663834">
    <property type="component" value="Unassembled WGS sequence"/>
</dbReference>
<comment type="caution">
    <text evidence="3">The sequence shown here is derived from an EMBL/GenBank/DDBJ whole genome shotgun (WGS) entry which is preliminary data.</text>
</comment>
<evidence type="ECO:0000313" key="3">
    <source>
        <dbReference type="EMBL" id="CAF1654194.1"/>
    </source>
</evidence>
<reference evidence="3" key="1">
    <citation type="submission" date="2021-02" db="EMBL/GenBank/DDBJ databases">
        <authorList>
            <person name="Nowell W R."/>
        </authorList>
    </citation>
    <scope>NUCLEOTIDE SEQUENCE</scope>
</reference>
<keyword evidence="2" id="KW-0732">Signal</keyword>
<sequence length="309" mass="32810">MTIRRFLIQVLATLYLVCIVKGQVTVSTQPSTCGCCPLSYCPTQSVPCSTNIDCECLMMAMTGGGMCTDTVLSCNDLVPCQNDNITCSTPNTVCVNNTRCEVPVCYPIDRASVQRCPPLTSTKSNSSTSKPVKTTITSTSTTITSTASRTSTSTRITSTASRTTTTTSLSTTTTTNPSYLTPSTARCNSTAVTSCTTTTSIIARCQSYEVSWNNHCYYLDGLGGNCTTGYSLATNAVLGCIATQFASKTYRSTISNNCCVWTADTYECYGFNNNCNTAGPFSAGPVWSGAGCLSVQQRYSAQLTFCGSN</sequence>
<name>A0A816F055_9BILA</name>
<evidence type="ECO:0000256" key="1">
    <source>
        <dbReference type="SAM" id="MobiDB-lite"/>
    </source>
</evidence>
<accession>A0A816F055</accession>
<gene>
    <name evidence="3" type="ORF">KQP761_LOCUS30592</name>
</gene>
<evidence type="ECO:0000256" key="2">
    <source>
        <dbReference type="SAM" id="SignalP"/>
    </source>
</evidence>
<evidence type="ECO:0008006" key="5">
    <source>
        <dbReference type="Google" id="ProtNLM"/>
    </source>
</evidence>
<dbReference type="OrthoDB" id="10064000at2759"/>
<dbReference type="EMBL" id="CAJNOW010017049">
    <property type="protein sequence ID" value="CAF1654194.1"/>
    <property type="molecule type" value="Genomic_DNA"/>
</dbReference>
<feature type="chain" id="PRO_5032731641" description="Antifreeze protein" evidence="2">
    <location>
        <begin position="23"/>
        <end position="309"/>
    </location>
</feature>
<feature type="signal peptide" evidence="2">
    <location>
        <begin position="1"/>
        <end position="22"/>
    </location>
</feature>
<evidence type="ECO:0000313" key="4">
    <source>
        <dbReference type="Proteomes" id="UP000663834"/>
    </source>
</evidence>
<dbReference type="AlphaFoldDB" id="A0A816F055"/>
<protein>
    <recommendedName>
        <fullName evidence="5">Antifreeze protein</fullName>
    </recommendedName>
</protein>
<proteinExistence type="predicted"/>
<dbReference type="PROSITE" id="PS51257">
    <property type="entry name" value="PROKAR_LIPOPROTEIN"/>
    <property type="match status" value="1"/>
</dbReference>
<organism evidence="3 4">
    <name type="scientific">Rotaria magnacalcarata</name>
    <dbReference type="NCBI Taxonomy" id="392030"/>
    <lineage>
        <taxon>Eukaryota</taxon>
        <taxon>Metazoa</taxon>
        <taxon>Spiralia</taxon>
        <taxon>Gnathifera</taxon>
        <taxon>Rotifera</taxon>
        <taxon>Eurotatoria</taxon>
        <taxon>Bdelloidea</taxon>
        <taxon>Philodinida</taxon>
        <taxon>Philodinidae</taxon>
        <taxon>Rotaria</taxon>
    </lineage>
</organism>